<proteinExistence type="predicted"/>
<dbReference type="Gene3D" id="1.25.40.10">
    <property type="entry name" value="Tetratricopeptide repeat domain"/>
    <property type="match status" value="1"/>
</dbReference>
<dbReference type="EMBL" id="BAABAB010000028">
    <property type="protein sequence ID" value="GAA3631221.1"/>
    <property type="molecule type" value="Genomic_DNA"/>
</dbReference>
<dbReference type="SUPFAM" id="SSF48452">
    <property type="entry name" value="TPR-like"/>
    <property type="match status" value="2"/>
</dbReference>
<protein>
    <submittedName>
        <fullName evidence="2">CHAT domain-containing protein</fullName>
    </submittedName>
</protein>
<organism evidence="2 3">
    <name type="scientific">Microlunatus ginsengisoli</name>
    <dbReference type="NCBI Taxonomy" id="363863"/>
    <lineage>
        <taxon>Bacteria</taxon>
        <taxon>Bacillati</taxon>
        <taxon>Actinomycetota</taxon>
        <taxon>Actinomycetes</taxon>
        <taxon>Propionibacteriales</taxon>
        <taxon>Propionibacteriaceae</taxon>
        <taxon>Microlunatus</taxon>
    </lineage>
</organism>
<dbReference type="Proteomes" id="UP001501490">
    <property type="component" value="Unassembled WGS sequence"/>
</dbReference>
<evidence type="ECO:0000313" key="2">
    <source>
        <dbReference type="EMBL" id="GAA3631221.1"/>
    </source>
</evidence>
<reference evidence="3" key="1">
    <citation type="journal article" date="2019" name="Int. J. Syst. Evol. Microbiol.">
        <title>The Global Catalogue of Microorganisms (GCM) 10K type strain sequencing project: providing services to taxonomists for standard genome sequencing and annotation.</title>
        <authorList>
            <consortium name="The Broad Institute Genomics Platform"/>
            <consortium name="The Broad Institute Genome Sequencing Center for Infectious Disease"/>
            <person name="Wu L."/>
            <person name="Ma J."/>
        </authorList>
    </citation>
    <scope>NUCLEOTIDE SEQUENCE [LARGE SCALE GENOMIC DNA]</scope>
    <source>
        <strain evidence="3">JCM 16929</strain>
    </source>
</reference>
<sequence length="904" mass="95245">MSLGGVSGATTSIFPVSETVTLARAREALRVVQVDPEKSVRIATAAARAAHDAGELDAASVAERALGLAAMYLQDLAAARRHLRSAMALAERGGAHELAAEARMTFAFAINLSGRPDQALTEIEIALRDLGPLGRARATAQRAAIRQQLGLLDQAFDDLQTALPPLRRAGDVVWVQRVLSNRALVHAFRQSYGPAIRDLHEAQRLCEQLGLRLPLAFVHENLMLVHRRLGDVPAALEQLATAESIYASLATPNASLLIERSELLLSVGLWHEARLAAEAAVEMFDRQGRRLGSAEALLLLARTVALDGDPVRAVREGRRAVRLLGRQKRAYWMTQARYGLLVARFTADPAGVGLAELRAAADDAAAQGWGATALDLRLLAGRRGLAGRRRAAGRAQLEQVSAARHRGVATQRVKAWYATALLRQDAGDLRGADRAAARGLRILDDYRNTMAATELRAHVSGLGVSLVEIGLRHALAAGSADGVLRWAELGRSRHLLVRPVRPPADPELSRLMAQLRTLLAAQAERLAAGRGIGGLLREQAGLEHAIRDQARRGGVTSVVAAAGELSVERLSEALGDAALVEYVHLGGTLHAVCVTDGRAVLRPLGALADVRERIRWLPFALRRLAYRGTSTASAAAALRLLRRTAAELAAILVRPLADLLADRRVVLVPTSVLQGMPWSLLPMLAGRPVTVAPAATLWVDAIEREPVAGRAVSVAGPGLSGGRLEAERVAAIYGVDALLGDAASVARLTAELPGTAVLHLAAHGTVRADNPLFSSLRLADGPLTVYDLDQPEQVVDSVVLAACESGRDVVASSGEVLGLSAAFLAAGTRNVVASVVPIHDVATTELMVGLHRGLAAGSSVADALSAAQRAVDPADPHAVAAAMGFVCLGAGLTGVAPIGDRRTG</sequence>
<gene>
    <name evidence="2" type="ORF">GCM10022236_37230</name>
</gene>
<dbReference type="InterPro" id="IPR011990">
    <property type="entry name" value="TPR-like_helical_dom_sf"/>
</dbReference>
<feature type="domain" description="CHAT" evidence="1">
    <location>
        <begin position="643"/>
        <end position="873"/>
    </location>
</feature>
<dbReference type="PANTHER" id="PTHR10098:SF108">
    <property type="entry name" value="TETRATRICOPEPTIDE REPEAT PROTEIN 28"/>
    <property type="match status" value="1"/>
</dbReference>
<accession>A0ABP7AFP2</accession>
<dbReference type="PANTHER" id="PTHR10098">
    <property type="entry name" value="RAPSYN-RELATED"/>
    <property type="match status" value="1"/>
</dbReference>
<evidence type="ECO:0000259" key="1">
    <source>
        <dbReference type="Pfam" id="PF12770"/>
    </source>
</evidence>
<dbReference type="Pfam" id="PF12770">
    <property type="entry name" value="CHAT"/>
    <property type="match status" value="1"/>
</dbReference>
<name>A0ABP7AFP2_9ACTN</name>
<comment type="caution">
    <text evidence="2">The sequence shown here is derived from an EMBL/GenBank/DDBJ whole genome shotgun (WGS) entry which is preliminary data.</text>
</comment>
<evidence type="ECO:0000313" key="3">
    <source>
        <dbReference type="Proteomes" id="UP001501490"/>
    </source>
</evidence>
<dbReference type="InterPro" id="IPR024983">
    <property type="entry name" value="CHAT_dom"/>
</dbReference>
<keyword evidence="3" id="KW-1185">Reference proteome</keyword>